<dbReference type="NCBIfam" id="TIGR00342">
    <property type="entry name" value="tRNA uracil 4-sulfurtransferase ThiI"/>
    <property type="match status" value="1"/>
</dbReference>
<evidence type="ECO:0000256" key="8">
    <source>
        <dbReference type="ARBA" id="ARBA00022977"/>
    </source>
</evidence>
<dbReference type="PANTHER" id="PTHR43209">
    <property type="entry name" value="TRNA SULFURTRANSFERASE"/>
    <property type="match status" value="1"/>
</dbReference>
<keyword evidence="8 9" id="KW-0784">Thiamine biosynthesis</keyword>
<evidence type="ECO:0000313" key="11">
    <source>
        <dbReference type="EMBL" id="GGA20633.1"/>
    </source>
</evidence>
<dbReference type="Gene3D" id="3.30.2130.30">
    <property type="match status" value="1"/>
</dbReference>
<dbReference type="Pfam" id="PF22025">
    <property type="entry name" value="ThiI_fer"/>
    <property type="match status" value="1"/>
</dbReference>
<reference evidence="12" key="1">
    <citation type="journal article" date="2019" name="Int. J. Syst. Evol. Microbiol.">
        <title>The Global Catalogue of Microorganisms (GCM) 10K type strain sequencing project: providing services to taxonomists for standard genome sequencing and annotation.</title>
        <authorList>
            <consortium name="The Broad Institute Genomics Platform"/>
            <consortium name="The Broad Institute Genome Sequencing Center for Infectious Disease"/>
            <person name="Wu L."/>
            <person name="Ma J."/>
        </authorList>
    </citation>
    <scope>NUCLEOTIDE SEQUENCE [LARGE SCALE GENOMIC DNA]</scope>
    <source>
        <strain evidence="12">CGMCC 1.15044</strain>
    </source>
</reference>
<comment type="catalytic activity">
    <reaction evidence="9">
        <text>[ThiI sulfur-carrier protein]-S-sulfanyl-L-cysteine + a uridine in tRNA + 2 reduced [2Fe-2S]-[ferredoxin] + ATP + H(+) = [ThiI sulfur-carrier protein]-L-cysteine + a 4-thiouridine in tRNA + 2 oxidized [2Fe-2S]-[ferredoxin] + AMP + diphosphate</text>
        <dbReference type="Rhea" id="RHEA:24176"/>
        <dbReference type="Rhea" id="RHEA-COMP:10000"/>
        <dbReference type="Rhea" id="RHEA-COMP:10001"/>
        <dbReference type="Rhea" id="RHEA-COMP:13337"/>
        <dbReference type="Rhea" id="RHEA-COMP:13338"/>
        <dbReference type="Rhea" id="RHEA-COMP:13339"/>
        <dbReference type="Rhea" id="RHEA-COMP:13340"/>
        <dbReference type="ChEBI" id="CHEBI:15378"/>
        <dbReference type="ChEBI" id="CHEBI:29950"/>
        <dbReference type="ChEBI" id="CHEBI:30616"/>
        <dbReference type="ChEBI" id="CHEBI:33019"/>
        <dbReference type="ChEBI" id="CHEBI:33737"/>
        <dbReference type="ChEBI" id="CHEBI:33738"/>
        <dbReference type="ChEBI" id="CHEBI:61963"/>
        <dbReference type="ChEBI" id="CHEBI:65315"/>
        <dbReference type="ChEBI" id="CHEBI:136798"/>
        <dbReference type="ChEBI" id="CHEBI:456215"/>
        <dbReference type="EC" id="2.8.1.4"/>
    </reaction>
</comment>
<keyword evidence="12" id="KW-1185">Reference proteome</keyword>
<comment type="caution">
    <text evidence="11">The sequence shown here is derived from an EMBL/GenBank/DDBJ whole genome shotgun (WGS) entry which is preliminary data.</text>
</comment>
<dbReference type="InterPro" id="IPR050102">
    <property type="entry name" value="tRNA_sulfurtransferase_ThiI"/>
</dbReference>
<feature type="domain" description="THUMP" evidence="10">
    <location>
        <begin position="60"/>
        <end position="166"/>
    </location>
</feature>
<feature type="binding site" evidence="9">
    <location>
        <position position="288"/>
    </location>
    <ligand>
        <name>ATP</name>
        <dbReference type="ChEBI" id="CHEBI:30616"/>
    </ligand>
</feature>
<gene>
    <name evidence="9 11" type="primary">thiI</name>
    <name evidence="11" type="ORF">GCM10010917_01660</name>
</gene>
<accession>A0ABQ1FN16</accession>
<evidence type="ECO:0000256" key="9">
    <source>
        <dbReference type="HAMAP-Rule" id="MF_00021"/>
    </source>
</evidence>
<dbReference type="InterPro" id="IPR003720">
    <property type="entry name" value="tRNA_STrfase"/>
</dbReference>
<dbReference type="InterPro" id="IPR020536">
    <property type="entry name" value="ThiI_AANH"/>
</dbReference>
<evidence type="ECO:0000256" key="4">
    <source>
        <dbReference type="ARBA" id="ARBA00022679"/>
    </source>
</evidence>
<dbReference type="InterPro" id="IPR054173">
    <property type="entry name" value="ThiI_fer"/>
</dbReference>
<evidence type="ECO:0000313" key="12">
    <source>
        <dbReference type="Proteomes" id="UP000609323"/>
    </source>
</evidence>
<feature type="binding site" evidence="9">
    <location>
        <position position="266"/>
    </location>
    <ligand>
        <name>ATP</name>
        <dbReference type="ChEBI" id="CHEBI:30616"/>
    </ligand>
</feature>
<evidence type="ECO:0000259" key="10">
    <source>
        <dbReference type="PROSITE" id="PS51165"/>
    </source>
</evidence>
<comment type="catalytic activity">
    <reaction evidence="9">
        <text>[ThiS sulfur-carrier protein]-C-terminal Gly-Gly-AMP + S-sulfanyl-L-cysteinyl-[cysteine desulfurase] + AH2 = [ThiS sulfur-carrier protein]-C-terminal-Gly-aminoethanethioate + L-cysteinyl-[cysteine desulfurase] + A + AMP + 2 H(+)</text>
        <dbReference type="Rhea" id="RHEA:43340"/>
        <dbReference type="Rhea" id="RHEA-COMP:12157"/>
        <dbReference type="Rhea" id="RHEA-COMP:12158"/>
        <dbReference type="Rhea" id="RHEA-COMP:12910"/>
        <dbReference type="Rhea" id="RHEA-COMP:19908"/>
        <dbReference type="ChEBI" id="CHEBI:13193"/>
        <dbReference type="ChEBI" id="CHEBI:15378"/>
        <dbReference type="ChEBI" id="CHEBI:17499"/>
        <dbReference type="ChEBI" id="CHEBI:29950"/>
        <dbReference type="ChEBI" id="CHEBI:61963"/>
        <dbReference type="ChEBI" id="CHEBI:90618"/>
        <dbReference type="ChEBI" id="CHEBI:232372"/>
        <dbReference type="ChEBI" id="CHEBI:456215"/>
    </reaction>
</comment>
<evidence type="ECO:0000256" key="7">
    <source>
        <dbReference type="ARBA" id="ARBA00022884"/>
    </source>
</evidence>
<feature type="binding site" evidence="9">
    <location>
        <begin position="184"/>
        <end position="185"/>
    </location>
    <ligand>
        <name>ATP</name>
        <dbReference type="ChEBI" id="CHEBI:30616"/>
    </ligand>
</feature>
<sequence length="427" mass="47611">MNVDMLMLRLGEIMLKGRNRARFEQVVLNHVKRLLNGFPKAQITKDYGRIYIDLGGEPADELLKPLSKVFGITAIIPVVVCTPELEQIQEKAREFLGSLSIEKDTTFKVSGRRVWKAFPHSSHDLNRIISEPLLAAFPCLKVDVKNPELDLRVEVRDDRALLYCQVLPGAGGFPLGTNGKAMLLLSGGIDSPVAGWSAMRRGLEVECVHFHSYPFTSRKAEEKVIELAKVLSQYSGRVKIHLVPFTDIQTSLAGAGQDNLMITLMRRAMLRIATKLAEANDALALVTGDSLGQVASQTLASMNVIGRVTELPLLRPLVTMDKQEIIDLSQQIGTYDLSILPYEDCCTLFVPKSPAIKPNLRVVENVERSLEGLDDMLEKAVQNTVTMVLRPNSQIHYQEDEMTGSPDFPRHDLEKPVQEQGIRGDWF</sequence>
<dbReference type="Pfam" id="PF02568">
    <property type="entry name" value="ThiI"/>
    <property type="match status" value="1"/>
</dbReference>
<organism evidence="11 12">
    <name type="scientific">Paenibacillus physcomitrellae</name>
    <dbReference type="NCBI Taxonomy" id="1619311"/>
    <lineage>
        <taxon>Bacteria</taxon>
        <taxon>Bacillati</taxon>
        <taxon>Bacillota</taxon>
        <taxon>Bacilli</taxon>
        <taxon>Bacillales</taxon>
        <taxon>Paenibacillaceae</taxon>
        <taxon>Paenibacillus</taxon>
    </lineage>
</organism>
<comment type="pathway">
    <text evidence="9">Cofactor biosynthesis; thiamine diphosphate biosynthesis.</text>
</comment>
<dbReference type="CDD" id="cd11716">
    <property type="entry name" value="THUMP_ThiI"/>
    <property type="match status" value="1"/>
</dbReference>
<evidence type="ECO:0000256" key="3">
    <source>
        <dbReference type="ARBA" id="ARBA00022555"/>
    </source>
</evidence>
<evidence type="ECO:0000256" key="6">
    <source>
        <dbReference type="ARBA" id="ARBA00022840"/>
    </source>
</evidence>
<dbReference type="PANTHER" id="PTHR43209:SF1">
    <property type="entry name" value="TRNA SULFURTRANSFERASE"/>
    <property type="match status" value="1"/>
</dbReference>
<dbReference type="SUPFAM" id="SSF143437">
    <property type="entry name" value="THUMP domain-like"/>
    <property type="match status" value="1"/>
</dbReference>
<dbReference type="HAMAP" id="MF_00021">
    <property type="entry name" value="ThiI"/>
    <property type="match status" value="1"/>
</dbReference>
<dbReference type="InterPro" id="IPR049962">
    <property type="entry name" value="THUMP_ThiI"/>
</dbReference>
<keyword evidence="6 9" id="KW-0067">ATP-binding</keyword>
<dbReference type="PROSITE" id="PS51165">
    <property type="entry name" value="THUMP"/>
    <property type="match status" value="1"/>
</dbReference>
<proteinExistence type="inferred from homology"/>
<dbReference type="SUPFAM" id="SSF52402">
    <property type="entry name" value="Adenine nucleotide alpha hydrolases-like"/>
    <property type="match status" value="1"/>
</dbReference>
<keyword evidence="7 9" id="KW-0694">RNA-binding</keyword>
<keyword evidence="2 9" id="KW-0963">Cytoplasm</keyword>
<keyword evidence="3 9" id="KW-0820">tRNA-binding</keyword>
<comment type="similarity">
    <text evidence="9">Belongs to the ThiI family.</text>
</comment>
<feature type="binding site" evidence="9">
    <location>
        <position position="297"/>
    </location>
    <ligand>
        <name>ATP</name>
        <dbReference type="ChEBI" id="CHEBI:30616"/>
    </ligand>
</feature>
<evidence type="ECO:0000256" key="2">
    <source>
        <dbReference type="ARBA" id="ARBA00022490"/>
    </source>
</evidence>
<dbReference type="InterPro" id="IPR004114">
    <property type="entry name" value="THUMP_dom"/>
</dbReference>
<dbReference type="EMBL" id="BMHF01000001">
    <property type="protein sequence ID" value="GGA20633.1"/>
    <property type="molecule type" value="Genomic_DNA"/>
</dbReference>
<protein>
    <recommendedName>
        <fullName evidence="9">Probable tRNA sulfurtransferase</fullName>
        <ecNumber evidence="9">2.8.1.4</ecNumber>
    </recommendedName>
    <alternativeName>
        <fullName evidence="9">Sulfur carrier protein ThiS sulfurtransferase</fullName>
    </alternativeName>
    <alternativeName>
        <fullName evidence="9">Thiamine biosynthesis protein ThiI</fullName>
    </alternativeName>
    <alternativeName>
        <fullName evidence="9">tRNA 4-thiouridine synthase</fullName>
    </alternativeName>
</protein>
<dbReference type="Proteomes" id="UP000609323">
    <property type="component" value="Unassembled WGS sequence"/>
</dbReference>
<comment type="function">
    <text evidence="9">Catalyzes the ATP-dependent transfer of a sulfur to tRNA to produce 4-thiouridine in position 8 of tRNAs, which functions as a near-UV photosensor. Also catalyzes the transfer of sulfur to the sulfur carrier protein ThiS, forming ThiS-thiocarboxylate. This is a step in the synthesis of thiazole, in the thiamine biosynthesis pathway. The sulfur is donated as persulfide by IscS.</text>
</comment>
<dbReference type="CDD" id="cd01712">
    <property type="entry name" value="PPase_ThiI"/>
    <property type="match status" value="1"/>
</dbReference>
<dbReference type="RefSeq" id="WP_094093601.1">
    <property type="nucleotide sequence ID" value="NZ_BMHF01000001.1"/>
</dbReference>
<evidence type="ECO:0000256" key="5">
    <source>
        <dbReference type="ARBA" id="ARBA00022741"/>
    </source>
</evidence>
<dbReference type="InterPro" id="IPR014729">
    <property type="entry name" value="Rossmann-like_a/b/a_fold"/>
</dbReference>
<name>A0ABQ1FN16_9BACL</name>
<dbReference type="Pfam" id="PF02926">
    <property type="entry name" value="THUMP"/>
    <property type="match status" value="1"/>
</dbReference>
<keyword evidence="4 9" id="KW-0808">Transferase</keyword>
<keyword evidence="5 9" id="KW-0547">Nucleotide-binding</keyword>
<evidence type="ECO:0000256" key="1">
    <source>
        <dbReference type="ARBA" id="ARBA00004496"/>
    </source>
</evidence>
<dbReference type="EC" id="2.8.1.4" evidence="9"/>
<dbReference type="Gene3D" id="3.40.50.620">
    <property type="entry name" value="HUPs"/>
    <property type="match status" value="1"/>
</dbReference>
<feature type="binding site" evidence="9">
    <location>
        <begin position="209"/>
        <end position="210"/>
    </location>
    <ligand>
        <name>ATP</name>
        <dbReference type="ChEBI" id="CHEBI:30616"/>
    </ligand>
</feature>
<dbReference type="SMART" id="SM00981">
    <property type="entry name" value="THUMP"/>
    <property type="match status" value="1"/>
</dbReference>
<comment type="subcellular location">
    <subcellularLocation>
        <location evidence="1 9">Cytoplasm</location>
    </subcellularLocation>
</comment>
<dbReference type="InterPro" id="IPR049961">
    <property type="entry name" value="ThiI_N"/>
</dbReference>